<reference evidence="2 3" key="1">
    <citation type="submission" date="2024-02" db="EMBL/GenBank/DDBJ databases">
        <title>de novo genome assembly of Solanum bulbocastanum strain 11H21.</title>
        <authorList>
            <person name="Hosaka A.J."/>
        </authorList>
    </citation>
    <scope>NUCLEOTIDE SEQUENCE [LARGE SCALE GENOMIC DNA]</scope>
    <source>
        <tissue evidence="2">Young leaves</tissue>
    </source>
</reference>
<gene>
    <name evidence="2" type="ORF">RDI58_014944</name>
</gene>
<protein>
    <submittedName>
        <fullName evidence="2">Uncharacterized protein</fullName>
    </submittedName>
</protein>
<keyword evidence="3" id="KW-1185">Reference proteome</keyword>
<evidence type="ECO:0000256" key="1">
    <source>
        <dbReference type="SAM" id="MobiDB-lite"/>
    </source>
</evidence>
<comment type="caution">
    <text evidence="2">The sequence shown here is derived from an EMBL/GenBank/DDBJ whole genome shotgun (WGS) entry which is preliminary data.</text>
</comment>
<feature type="region of interest" description="Disordered" evidence="1">
    <location>
        <begin position="1"/>
        <end position="24"/>
    </location>
</feature>
<evidence type="ECO:0000313" key="2">
    <source>
        <dbReference type="EMBL" id="KAK6786419.1"/>
    </source>
</evidence>
<dbReference type="AlphaFoldDB" id="A0AAN8TED0"/>
<feature type="compositionally biased region" description="Polar residues" evidence="1">
    <location>
        <begin position="7"/>
        <end position="17"/>
    </location>
</feature>
<dbReference type="Proteomes" id="UP001371456">
    <property type="component" value="Unassembled WGS sequence"/>
</dbReference>
<proteinExistence type="predicted"/>
<organism evidence="2 3">
    <name type="scientific">Solanum bulbocastanum</name>
    <name type="common">Wild potato</name>
    <dbReference type="NCBI Taxonomy" id="147425"/>
    <lineage>
        <taxon>Eukaryota</taxon>
        <taxon>Viridiplantae</taxon>
        <taxon>Streptophyta</taxon>
        <taxon>Embryophyta</taxon>
        <taxon>Tracheophyta</taxon>
        <taxon>Spermatophyta</taxon>
        <taxon>Magnoliopsida</taxon>
        <taxon>eudicotyledons</taxon>
        <taxon>Gunneridae</taxon>
        <taxon>Pentapetalae</taxon>
        <taxon>asterids</taxon>
        <taxon>lamiids</taxon>
        <taxon>Solanales</taxon>
        <taxon>Solanaceae</taxon>
        <taxon>Solanoideae</taxon>
        <taxon>Solaneae</taxon>
        <taxon>Solanum</taxon>
    </lineage>
</organism>
<dbReference type="EMBL" id="JBANQN010000006">
    <property type="protein sequence ID" value="KAK6786419.1"/>
    <property type="molecule type" value="Genomic_DNA"/>
</dbReference>
<accession>A0AAN8TED0</accession>
<name>A0AAN8TED0_SOLBU</name>
<evidence type="ECO:0000313" key="3">
    <source>
        <dbReference type="Proteomes" id="UP001371456"/>
    </source>
</evidence>
<sequence>MIGRIHSNFSEQQQHIPNSAMKKL</sequence>